<evidence type="ECO:0000256" key="3">
    <source>
        <dbReference type="ARBA" id="ARBA00022448"/>
    </source>
</evidence>
<gene>
    <name evidence="13" type="ORF">EOW65_07765</name>
</gene>
<keyword evidence="8 11" id="KW-1133">Transmembrane helix</keyword>
<evidence type="ECO:0000313" key="13">
    <source>
        <dbReference type="EMBL" id="RWR49843.1"/>
    </source>
</evidence>
<keyword evidence="14" id="KW-1185">Reference proteome</keyword>
<dbReference type="OrthoDB" id="8479094at2"/>
<feature type="transmembrane region" description="Helical" evidence="11">
    <location>
        <begin position="118"/>
        <end position="144"/>
    </location>
</feature>
<dbReference type="PROSITE" id="PS51012">
    <property type="entry name" value="ABC_TM2"/>
    <property type="match status" value="1"/>
</dbReference>
<keyword evidence="6 11" id="KW-0812">Transmembrane</keyword>
<evidence type="ECO:0000256" key="1">
    <source>
        <dbReference type="ARBA" id="ARBA00004651"/>
    </source>
</evidence>
<proteinExistence type="inferred from homology"/>
<comment type="subcellular location">
    <subcellularLocation>
        <location evidence="11">Cell inner membrane</location>
        <topology evidence="11">Multi-pass membrane protein</topology>
    </subcellularLocation>
    <subcellularLocation>
        <location evidence="1">Cell membrane</location>
        <topology evidence="1">Multi-pass membrane protein</topology>
    </subcellularLocation>
</comment>
<keyword evidence="7" id="KW-0972">Capsule biogenesis/degradation</keyword>
<keyword evidence="4 11" id="KW-1003">Cell membrane</keyword>
<dbReference type="Proteomes" id="UP000286594">
    <property type="component" value="Unassembled WGS sequence"/>
</dbReference>
<dbReference type="GO" id="GO:0043190">
    <property type="term" value="C:ATP-binding cassette (ABC) transporter complex"/>
    <property type="evidence" value="ECO:0007669"/>
    <property type="project" value="InterPro"/>
</dbReference>
<keyword evidence="9" id="KW-0625">Polysaccharide transport</keyword>
<keyword evidence="10 11" id="KW-0472">Membrane</keyword>
<keyword evidence="5" id="KW-0762">Sugar transport</keyword>
<evidence type="ECO:0000256" key="5">
    <source>
        <dbReference type="ARBA" id="ARBA00022597"/>
    </source>
</evidence>
<accession>A0A443LL44</accession>
<evidence type="ECO:0000256" key="11">
    <source>
        <dbReference type="RuleBase" id="RU361157"/>
    </source>
</evidence>
<dbReference type="GO" id="GO:0140359">
    <property type="term" value="F:ABC-type transporter activity"/>
    <property type="evidence" value="ECO:0007669"/>
    <property type="project" value="InterPro"/>
</dbReference>
<dbReference type="AlphaFoldDB" id="A0A443LL44"/>
<name>A0A443LL44_9RHOB</name>
<dbReference type="GO" id="GO:0015774">
    <property type="term" value="P:polysaccharide transport"/>
    <property type="evidence" value="ECO:0007669"/>
    <property type="project" value="UniProtKB-KW"/>
</dbReference>
<dbReference type="GO" id="GO:0015920">
    <property type="term" value="P:lipopolysaccharide transport"/>
    <property type="evidence" value="ECO:0007669"/>
    <property type="project" value="TreeGrafter"/>
</dbReference>
<evidence type="ECO:0000259" key="12">
    <source>
        <dbReference type="PROSITE" id="PS51012"/>
    </source>
</evidence>
<dbReference type="PANTHER" id="PTHR30413:SF10">
    <property type="entry name" value="CAPSULE POLYSACCHARIDE EXPORT INNER-MEMBRANE PROTEIN CTRC"/>
    <property type="match status" value="1"/>
</dbReference>
<evidence type="ECO:0000256" key="8">
    <source>
        <dbReference type="ARBA" id="ARBA00022989"/>
    </source>
</evidence>
<dbReference type="InterPro" id="IPR047817">
    <property type="entry name" value="ABC2_TM_bact-type"/>
</dbReference>
<feature type="transmembrane region" description="Helical" evidence="11">
    <location>
        <begin position="239"/>
        <end position="261"/>
    </location>
</feature>
<feature type="domain" description="ABC transmembrane type-2" evidence="12">
    <location>
        <begin position="43"/>
        <end position="264"/>
    </location>
</feature>
<dbReference type="EMBL" id="SAVB01000008">
    <property type="protein sequence ID" value="RWR49843.1"/>
    <property type="molecule type" value="Genomic_DNA"/>
</dbReference>
<comment type="similarity">
    <text evidence="2 11">Belongs to the ABC-2 integral membrane protein family.</text>
</comment>
<reference evidence="13 14" key="1">
    <citation type="submission" date="2019-01" db="EMBL/GenBank/DDBJ databases">
        <title>Sinorhodobacter populi sp. nov. isolated from the symptomatic bark tissue of Populus euramericana canker.</title>
        <authorList>
            <person name="Xu G."/>
        </authorList>
    </citation>
    <scope>NUCLEOTIDE SEQUENCE [LARGE SCALE GENOMIC DNA]</scope>
    <source>
        <strain evidence="13 14">CCTCC AB2012026</strain>
    </source>
</reference>
<evidence type="ECO:0000256" key="10">
    <source>
        <dbReference type="ARBA" id="ARBA00023136"/>
    </source>
</evidence>
<feature type="transmembrane region" description="Helical" evidence="11">
    <location>
        <begin position="78"/>
        <end position="98"/>
    </location>
</feature>
<evidence type="ECO:0000256" key="4">
    <source>
        <dbReference type="ARBA" id="ARBA00022475"/>
    </source>
</evidence>
<evidence type="ECO:0000256" key="6">
    <source>
        <dbReference type="ARBA" id="ARBA00022692"/>
    </source>
</evidence>
<evidence type="ECO:0000313" key="14">
    <source>
        <dbReference type="Proteomes" id="UP000286594"/>
    </source>
</evidence>
<organism evidence="13 14">
    <name type="scientific">Paenirhodobacter ferrireducens</name>
    <dbReference type="NCBI Taxonomy" id="1215032"/>
    <lineage>
        <taxon>Bacteria</taxon>
        <taxon>Pseudomonadati</taxon>
        <taxon>Pseudomonadota</taxon>
        <taxon>Alphaproteobacteria</taxon>
        <taxon>Rhodobacterales</taxon>
        <taxon>Rhodobacter group</taxon>
        <taxon>Paenirhodobacter</taxon>
    </lineage>
</organism>
<feature type="transmembrane region" description="Helical" evidence="11">
    <location>
        <begin position="44"/>
        <end position="66"/>
    </location>
</feature>
<evidence type="ECO:0000256" key="7">
    <source>
        <dbReference type="ARBA" id="ARBA00022903"/>
    </source>
</evidence>
<dbReference type="InterPro" id="IPR013525">
    <property type="entry name" value="ABC2_TM"/>
</dbReference>
<protein>
    <recommendedName>
        <fullName evidence="11">Transport permease protein</fullName>
    </recommendedName>
</protein>
<dbReference type="PANTHER" id="PTHR30413">
    <property type="entry name" value="INNER MEMBRANE TRANSPORT PERMEASE"/>
    <property type="match status" value="1"/>
</dbReference>
<sequence>MPSTDISPPNVPSRVQTRHFATLRTIIALMLREMSTRYGRSPGGYLWAILEPLGGTLVLAAGFSLLVRSPALGNSFILFYATGMMPFTLYNSVANSIANSLNFSRPLLRYPSVTWLDAALARFILNTLTNLMVISLLFTGILIIAKTGSVLSFGPILTALALAAFLGLGVGLMNCLLSGLYPAWSMIWSIITRPLFLASGVLMLMERLPHAVQQVLWYNPLFHVIGLMRRGFYPMYKATYVSTAYVVAVGLALCALGLVLLMRYHKDILST</sequence>
<comment type="caution">
    <text evidence="13">The sequence shown here is derived from an EMBL/GenBank/DDBJ whole genome shotgun (WGS) entry which is preliminary data.</text>
</comment>
<dbReference type="RefSeq" id="WP_128148400.1">
    <property type="nucleotide sequence ID" value="NZ_SAVB01000008.1"/>
</dbReference>
<dbReference type="InterPro" id="IPR000412">
    <property type="entry name" value="ABC_2_transport"/>
</dbReference>
<dbReference type="PRINTS" id="PR00164">
    <property type="entry name" value="ABC2TRNSPORT"/>
</dbReference>
<feature type="transmembrane region" description="Helical" evidence="11">
    <location>
        <begin position="186"/>
        <end position="204"/>
    </location>
</feature>
<feature type="transmembrane region" description="Helical" evidence="11">
    <location>
        <begin position="156"/>
        <end position="180"/>
    </location>
</feature>
<evidence type="ECO:0000256" key="9">
    <source>
        <dbReference type="ARBA" id="ARBA00023047"/>
    </source>
</evidence>
<keyword evidence="3 11" id="KW-0813">Transport</keyword>
<dbReference type="Pfam" id="PF01061">
    <property type="entry name" value="ABC2_membrane"/>
    <property type="match status" value="1"/>
</dbReference>
<evidence type="ECO:0000256" key="2">
    <source>
        <dbReference type="ARBA" id="ARBA00007783"/>
    </source>
</evidence>